<accession>B1M7C4</accession>
<evidence type="ECO:0000256" key="4">
    <source>
        <dbReference type="SAM" id="Phobius"/>
    </source>
</evidence>
<protein>
    <submittedName>
        <fullName evidence="7">Methyl-accepting chemotaxis sensory transducer</fullName>
    </submittedName>
</protein>
<dbReference type="InterPro" id="IPR003660">
    <property type="entry name" value="HAMP_dom"/>
</dbReference>
<proteinExistence type="inferred from homology"/>
<dbReference type="PANTHER" id="PTHR32089">
    <property type="entry name" value="METHYL-ACCEPTING CHEMOTAXIS PROTEIN MCPB"/>
    <property type="match status" value="1"/>
</dbReference>
<reference evidence="7 8" key="1">
    <citation type="submission" date="2008-03" db="EMBL/GenBank/DDBJ databases">
        <title>Complete sequence of chromosome of Methylobacterium radiotolerans JCM 2831.</title>
        <authorList>
            <consortium name="US DOE Joint Genome Institute"/>
            <person name="Copeland A."/>
            <person name="Lucas S."/>
            <person name="Lapidus A."/>
            <person name="Glavina del Rio T."/>
            <person name="Dalin E."/>
            <person name="Tice H."/>
            <person name="Bruce D."/>
            <person name="Goodwin L."/>
            <person name="Pitluck S."/>
            <person name="Kiss H."/>
            <person name="Brettin T."/>
            <person name="Detter J.C."/>
            <person name="Han C."/>
            <person name="Kuske C.R."/>
            <person name="Schmutz J."/>
            <person name="Larimer F."/>
            <person name="Land M."/>
            <person name="Hauser L."/>
            <person name="Kyrpides N."/>
            <person name="Mikhailova N."/>
            <person name="Marx C.J."/>
            <person name="Richardson P."/>
        </authorList>
    </citation>
    <scope>NUCLEOTIDE SEQUENCE [LARGE SCALE GENOMIC DNA]</scope>
    <source>
        <strain evidence="8">ATCC 27329 / DSM 1819 / JCM 2831 / NBRC 15690 / NCIMB 10815 / 0-1</strain>
    </source>
</reference>
<dbReference type="SMART" id="SM00304">
    <property type="entry name" value="HAMP"/>
    <property type="match status" value="1"/>
</dbReference>
<evidence type="ECO:0000313" key="7">
    <source>
        <dbReference type="EMBL" id="ACB22222.1"/>
    </source>
</evidence>
<dbReference type="PATRIC" id="fig|426355.14.peg.223"/>
<dbReference type="Pfam" id="PF00015">
    <property type="entry name" value="MCPsignal"/>
    <property type="match status" value="1"/>
</dbReference>
<evidence type="ECO:0000256" key="3">
    <source>
        <dbReference type="PROSITE-ProRule" id="PRU00284"/>
    </source>
</evidence>
<organism evidence="7 8">
    <name type="scientific">Methylobacterium radiotolerans (strain ATCC 27329 / DSM 1819 / JCM 2831 / NBRC 15690 / NCIMB 10815 / 0-1)</name>
    <dbReference type="NCBI Taxonomy" id="426355"/>
    <lineage>
        <taxon>Bacteria</taxon>
        <taxon>Pseudomonadati</taxon>
        <taxon>Pseudomonadota</taxon>
        <taxon>Alphaproteobacteria</taxon>
        <taxon>Hyphomicrobiales</taxon>
        <taxon>Methylobacteriaceae</taxon>
        <taxon>Methylobacterium</taxon>
    </lineage>
</organism>
<keyword evidence="4" id="KW-0812">Transmembrane</keyword>
<evidence type="ECO:0000259" key="5">
    <source>
        <dbReference type="PROSITE" id="PS50111"/>
    </source>
</evidence>
<dbReference type="GO" id="GO:0007165">
    <property type="term" value="P:signal transduction"/>
    <property type="evidence" value="ECO:0007669"/>
    <property type="project" value="UniProtKB-KW"/>
</dbReference>
<dbReference type="eggNOG" id="COG0840">
    <property type="taxonomic scope" value="Bacteria"/>
</dbReference>
<keyword evidence="4" id="KW-1133">Transmembrane helix</keyword>
<keyword evidence="1 3" id="KW-0807">Transducer</keyword>
<dbReference type="GeneID" id="6136038"/>
<sequence length="568" mass="58939">MVSFPILRDDHYDLGFRTFVIGFTASLLCIPFAFGCVSAFQFGTIDSSSRSLVREIEVVRLLGTMKQLTQELRALDHLAHAASTDRARRDEAARTAQVRDAFTRAWSAYAPTVRTADERKRAQGLWEAWQHFLTAEAEAAALDRAGERDLAETVLMTVSQADAAAFTQTADAVLSDHEAGITALIDAVEAAGTTYRLALAIGSWGAALAALGLMRLALRRVAHPMTALASALQRLADNDLTVSIPSTSRPAELGVMAAATRAVQETLRHAGRRDAEAARLQSQGEKRRIVVEEATVRVESAIAGIVETVSSSAAALRGTADGVGRSICETARRSTMMNALLAQTRSSVRRVADSAGALGAAVGEVGAQAEAAATLAETAAAEAEQSTARVRALSGVADRIGDGVRLLAKVTAQTDLLALNATIEAARAGDAGRGFAVVASEVKALAAQTKDATDTIGQHVAEIRGSTAEAVLAIAGVAARIEGMSRAARAIVDAVARQGAAAREIAQSIAAAADGTDQLDTDSAGVADTPETVDPAATAVLTAAESLTQDAARLGDEIAGILESLRAA</sequence>
<name>B1M7C4_METRJ</name>
<dbReference type="STRING" id="426355.Mrad2831_0196"/>
<dbReference type="KEGG" id="mrd:Mrad2831_0196"/>
<evidence type="ECO:0000313" key="8">
    <source>
        <dbReference type="Proteomes" id="UP000006589"/>
    </source>
</evidence>
<dbReference type="Gene3D" id="1.10.287.950">
    <property type="entry name" value="Methyl-accepting chemotaxis protein"/>
    <property type="match status" value="1"/>
</dbReference>
<dbReference type="EMBL" id="CP001001">
    <property type="protein sequence ID" value="ACB22222.1"/>
    <property type="molecule type" value="Genomic_DNA"/>
</dbReference>
<dbReference type="SUPFAM" id="SSF58104">
    <property type="entry name" value="Methyl-accepting chemotaxis protein (MCP) signaling domain"/>
    <property type="match status" value="1"/>
</dbReference>
<dbReference type="Pfam" id="PF00672">
    <property type="entry name" value="HAMP"/>
    <property type="match status" value="1"/>
</dbReference>
<keyword evidence="4" id="KW-0472">Membrane</keyword>
<dbReference type="RefSeq" id="WP_012317220.1">
    <property type="nucleotide sequence ID" value="NC_010505.1"/>
</dbReference>
<dbReference type="HOGENOM" id="CLU_000445_107_27_5"/>
<feature type="transmembrane region" description="Helical" evidence="4">
    <location>
        <begin position="197"/>
        <end position="218"/>
    </location>
</feature>
<comment type="similarity">
    <text evidence="2">Belongs to the methyl-accepting chemotaxis (MCP) protein family.</text>
</comment>
<evidence type="ECO:0000256" key="1">
    <source>
        <dbReference type="ARBA" id="ARBA00023224"/>
    </source>
</evidence>
<dbReference type="AlphaFoldDB" id="B1M7C4"/>
<feature type="domain" description="HAMP" evidence="6">
    <location>
        <begin position="219"/>
        <end position="272"/>
    </location>
</feature>
<feature type="domain" description="Methyl-accepting transducer" evidence="5">
    <location>
        <begin position="312"/>
        <end position="534"/>
    </location>
</feature>
<dbReference type="PANTHER" id="PTHR32089:SF112">
    <property type="entry name" value="LYSOZYME-LIKE PROTEIN-RELATED"/>
    <property type="match status" value="1"/>
</dbReference>
<gene>
    <name evidence="7" type="ordered locus">Mrad2831_0196</name>
</gene>
<evidence type="ECO:0000256" key="2">
    <source>
        <dbReference type="ARBA" id="ARBA00029447"/>
    </source>
</evidence>
<dbReference type="GO" id="GO:0016020">
    <property type="term" value="C:membrane"/>
    <property type="evidence" value="ECO:0007669"/>
    <property type="project" value="InterPro"/>
</dbReference>
<dbReference type="PROSITE" id="PS50111">
    <property type="entry name" value="CHEMOTAXIS_TRANSDUC_2"/>
    <property type="match status" value="1"/>
</dbReference>
<evidence type="ECO:0000259" key="6">
    <source>
        <dbReference type="PROSITE" id="PS50885"/>
    </source>
</evidence>
<dbReference type="Proteomes" id="UP000006589">
    <property type="component" value="Chromosome"/>
</dbReference>
<feature type="transmembrane region" description="Helical" evidence="4">
    <location>
        <begin position="20"/>
        <end position="40"/>
    </location>
</feature>
<dbReference type="PROSITE" id="PS50885">
    <property type="entry name" value="HAMP"/>
    <property type="match status" value="1"/>
</dbReference>
<dbReference type="InterPro" id="IPR004089">
    <property type="entry name" value="MCPsignal_dom"/>
</dbReference>
<dbReference type="OrthoDB" id="3289104at2"/>
<dbReference type="SMART" id="SM00283">
    <property type="entry name" value="MA"/>
    <property type="match status" value="1"/>
</dbReference>
<dbReference type="Gene3D" id="6.10.340.10">
    <property type="match status" value="1"/>
</dbReference>